<organism evidence="4 5">
    <name type="scientific">Trematosphaeria pertusa</name>
    <dbReference type="NCBI Taxonomy" id="390896"/>
    <lineage>
        <taxon>Eukaryota</taxon>
        <taxon>Fungi</taxon>
        <taxon>Dikarya</taxon>
        <taxon>Ascomycota</taxon>
        <taxon>Pezizomycotina</taxon>
        <taxon>Dothideomycetes</taxon>
        <taxon>Pleosporomycetidae</taxon>
        <taxon>Pleosporales</taxon>
        <taxon>Massarineae</taxon>
        <taxon>Trematosphaeriaceae</taxon>
        <taxon>Trematosphaeria</taxon>
    </lineage>
</organism>
<dbReference type="Proteomes" id="UP000800094">
    <property type="component" value="Unassembled WGS sequence"/>
</dbReference>
<dbReference type="AlphaFoldDB" id="A0A6A6IVA9"/>
<feature type="domain" description="DUF6594" evidence="3">
    <location>
        <begin position="5"/>
        <end position="243"/>
    </location>
</feature>
<dbReference type="InterPro" id="IPR046529">
    <property type="entry name" value="DUF6594"/>
</dbReference>
<keyword evidence="2" id="KW-0812">Transmembrane</keyword>
<evidence type="ECO:0000313" key="4">
    <source>
        <dbReference type="EMBL" id="KAF2253842.1"/>
    </source>
</evidence>
<feature type="transmembrane region" description="Helical" evidence="2">
    <location>
        <begin position="206"/>
        <end position="226"/>
    </location>
</feature>
<reference evidence="4" key="1">
    <citation type="journal article" date="2020" name="Stud. Mycol.">
        <title>101 Dothideomycetes genomes: a test case for predicting lifestyles and emergence of pathogens.</title>
        <authorList>
            <person name="Haridas S."/>
            <person name="Albert R."/>
            <person name="Binder M."/>
            <person name="Bloem J."/>
            <person name="Labutti K."/>
            <person name="Salamov A."/>
            <person name="Andreopoulos B."/>
            <person name="Baker S."/>
            <person name="Barry K."/>
            <person name="Bills G."/>
            <person name="Bluhm B."/>
            <person name="Cannon C."/>
            <person name="Castanera R."/>
            <person name="Culley D."/>
            <person name="Daum C."/>
            <person name="Ezra D."/>
            <person name="Gonzalez J."/>
            <person name="Henrissat B."/>
            <person name="Kuo A."/>
            <person name="Liang C."/>
            <person name="Lipzen A."/>
            <person name="Lutzoni F."/>
            <person name="Magnuson J."/>
            <person name="Mondo S."/>
            <person name="Nolan M."/>
            <person name="Ohm R."/>
            <person name="Pangilinan J."/>
            <person name="Park H.-J."/>
            <person name="Ramirez L."/>
            <person name="Alfaro M."/>
            <person name="Sun H."/>
            <person name="Tritt A."/>
            <person name="Yoshinaga Y."/>
            <person name="Zwiers L.-H."/>
            <person name="Turgeon B."/>
            <person name="Goodwin S."/>
            <person name="Spatafora J."/>
            <person name="Crous P."/>
            <person name="Grigoriev I."/>
        </authorList>
    </citation>
    <scope>NUCLEOTIDE SEQUENCE</scope>
    <source>
        <strain evidence="4">CBS 122368</strain>
    </source>
</reference>
<evidence type="ECO:0000256" key="1">
    <source>
        <dbReference type="SAM" id="Coils"/>
    </source>
</evidence>
<dbReference type="RefSeq" id="XP_033688846.1">
    <property type="nucleotide sequence ID" value="XM_033832878.1"/>
</dbReference>
<keyword evidence="5" id="KW-1185">Reference proteome</keyword>
<protein>
    <recommendedName>
        <fullName evidence="3">DUF6594 domain-containing protein</fullName>
    </recommendedName>
</protein>
<gene>
    <name evidence="4" type="ORF">BU26DRAFT_561112</name>
</gene>
<dbReference type="PANTHER" id="PTHR34502">
    <property type="entry name" value="DUF6594 DOMAIN-CONTAINING PROTEIN-RELATED"/>
    <property type="match status" value="1"/>
</dbReference>
<sequence length="250" mass="28244">MEGHWRFGTLSARILLQLQDEVTILEEKLEKLEAEHASAEAEDVHNGSFRQEALPKRSKLLADIHVKIKQYNKLLIQHSALRERPEVPKQHISNIAHFFRNTQNAILDEEKGYIEHTHDLFQLVLKPTSPLRELLERSTRFRGASLWRKKTPKGAYEHHPYPDTLRLAHDARIDAFVGITITVLGMIMLIAPLWILAITHGTMKRLGVITGFIVIFLALIALTTVARPFESLAAAAAYSAVLVAFLQIAG</sequence>
<keyword evidence="2" id="KW-0472">Membrane</keyword>
<dbReference type="PANTHER" id="PTHR34502:SF4">
    <property type="entry name" value="DUF6594 DOMAIN-CONTAINING PROTEIN"/>
    <property type="match status" value="1"/>
</dbReference>
<proteinExistence type="predicted"/>
<evidence type="ECO:0000256" key="2">
    <source>
        <dbReference type="SAM" id="Phobius"/>
    </source>
</evidence>
<dbReference type="EMBL" id="ML987191">
    <property type="protein sequence ID" value="KAF2253842.1"/>
    <property type="molecule type" value="Genomic_DNA"/>
</dbReference>
<accession>A0A6A6IVA9</accession>
<dbReference type="GeneID" id="54586208"/>
<keyword evidence="1" id="KW-0175">Coiled coil</keyword>
<keyword evidence="2" id="KW-1133">Transmembrane helix</keyword>
<dbReference type="Pfam" id="PF20237">
    <property type="entry name" value="DUF6594"/>
    <property type="match status" value="1"/>
</dbReference>
<evidence type="ECO:0000259" key="3">
    <source>
        <dbReference type="Pfam" id="PF20237"/>
    </source>
</evidence>
<feature type="transmembrane region" description="Helical" evidence="2">
    <location>
        <begin position="175"/>
        <end position="199"/>
    </location>
</feature>
<name>A0A6A6IVA9_9PLEO</name>
<feature type="coiled-coil region" evidence="1">
    <location>
        <begin position="15"/>
        <end position="42"/>
    </location>
</feature>
<feature type="transmembrane region" description="Helical" evidence="2">
    <location>
        <begin position="232"/>
        <end position="249"/>
    </location>
</feature>
<evidence type="ECO:0000313" key="5">
    <source>
        <dbReference type="Proteomes" id="UP000800094"/>
    </source>
</evidence>
<dbReference type="OrthoDB" id="5416037at2759"/>